<evidence type="ECO:0000256" key="4">
    <source>
        <dbReference type="ARBA" id="ARBA00007540"/>
    </source>
</evidence>
<dbReference type="PANTHER" id="PTHR13403">
    <property type="entry name" value="SNURPORTIN1 RNUT1 PROTEIN RNA, U TRANSPORTER 1"/>
    <property type="match status" value="1"/>
</dbReference>
<proteinExistence type="inferred from homology"/>
<comment type="subcellular location">
    <subcellularLocation>
        <location evidence="3">Cytoplasm</location>
    </subcellularLocation>
    <subcellularLocation>
        <location evidence="2">Nucleus</location>
    </subcellularLocation>
</comment>
<keyword evidence="8" id="KW-0694">RNA-binding</keyword>
<evidence type="ECO:0000256" key="6">
    <source>
        <dbReference type="ARBA" id="ARBA00022448"/>
    </source>
</evidence>
<dbReference type="GO" id="GO:0061015">
    <property type="term" value="P:snRNA import into nucleus"/>
    <property type="evidence" value="ECO:0007669"/>
    <property type="project" value="InterPro"/>
</dbReference>
<keyword evidence="6" id="KW-0813">Transport</keyword>
<keyword evidence="9" id="KW-0539">Nucleus</keyword>
<evidence type="ECO:0000256" key="5">
    <source>
        <dbReference type="ARBA" id="ARBA00016034"/>
    </source>
</evidence>
<dbReference type="FunCoup" id="A0A6P7H6I9">
    <property type="interactions" value="847"/>
</dbReference>
<dbReference type="PANTHER" id="PTHR13403:SF6">
    <property type="entry name" value="SNURPORTIN-1"/>
    <property type="match status" value="1"/>
</dbReference>
<dbReference type="Gene3D" id="3.30.470.30">
    <property type="entry name" value="DNA ligase/mRNA capping enzyme"/>
    <property type="match status" value="1"/>
</dbReference>
<feature type="region of interest" description="Disordered" evidence="10">
    <location>
        <begin position="1"/>
        <end position="25"/>
    </location>
</feature>
<comment type="similarity">
    <text evidence="4">Belongs to the snurportin family.</text>
</comment>
<evidence type="ECO:0000256" key="9">
    <source>
        <dbReference type="ARBA" id="ARBA00023242"/>
    </source>
</evidence>
<feature type="domain" description="Snurportin-1 m3G cap-binding" evidence="11">
    <location>
        <begin position="121"/>
        <end position="300"/>
    </location>
</feature>
<gene>
    <name evidence="12" type="primary">LOC114346782</name>
</gene>
<dbReference type="Pfam" id="PF21974">
    <property type="entry name" value="SPN1_m3Gcap_bd"/>
    <property type="match status" value="1"/>
</dbReference>
<protein>
    <recommendedName>
        <fullName evidence="5">Snurportin-1</fullName>
    </recommendedName>
</protein>
<evidence type="ECO:0000256" key="7">
    <source>
        <dbReference type="ARBA" id="ARBA00022490"/>
    </source>
</evidence>
<evidence type="ECO:0000259" key="11">
    <source>
        <dbReference type="Pfam" id="PF21974"/>
    </source>
</evidence>
<feature type="compositionally biased region" description="Basic and acidic residues" evidence="10">
    <location>
        <begin position="1"/>
        <end position="10"/>
    </location>
</feature>
<evidence type="ECO:0000256" key="10">
    <source>
        <dbReference type="SAM" id="MobiDB-lite"/>
    </source>
</evidence>
<dbReference type="InterPro" id="IPR017336">
    <property type="entry name" value="Snurportin-1"/>
</dbReference>
<evidence type="ECO:0000256" key="1">
    <source>
        <dbReference type="ARBA" id="ARBA00003975"/>
    </source>
</evidence>
<organism evidence="12">
    <name type="scientific">Diabrotica virgifera virgifera</name>
    <name type="common">western corn rootworm</name>
    <dbReference type="NCBI Taxonomy" id="50390"/>
    <lineage>
        <taxon>Eukaryota</taxon>
        <taxon>Metazoa</taxon>
        <taxon>Ecdysozoa</taxon>
        <taxon>Arthropoda</taxon>
        <taxon>Hexapoda</taxon>
        <taxon>Insecta</taxon>
        <taxon>Pterygota</taxon>
        <taxon>Neoptera</taxon>
        <taxon>Endopterygota</taxon>
        <taxon>Coleoptera</taxon>
        <taxon>Polyphaga</taxon>
        <taxon>Cucujiformia</taxon>
        <taxon>Chrysomeloidea</taxon>
        <taxon>Chrysomelidae</taxon>
        <taxon>Galerucinae</taxon>
        <taxon>Diabroticina</taxon>
        <taxon>Diabroticites</taxon>
        <taxon>Diabrotica</taxon>
    </lineage>
</organism>
<dbReference type="CDD" id="cd09232">
    <property type="entry name" value="Snurportin-1_C"/>
    <property type="match status" value="1"/>
</dbReference>
<dbReference type="GO" id="GO:0005634">
    <property type="term" value="C:nucleus"/>
    <property type="evidence" value="ECO:0007669"/>
    <property type="project" value="UniProtKB-SubCell"/>
</dbReference>
<dbReference type="AlphaFoldDB" id="A0A6P7H6I9"/>
<dbReference type="SUPFAM" id="SSF56091">
    <property type="entry name" value="DNA ligase/mRNA capping enzyme, catalytic domain"/>
    <property type="match status" value="1"/>
</dbReference>
<evidence type="ECO:0000256" key="3">
    <source>
        <dbReference type="ARBA" id="ARBA00004496"/>
    </source>
</evidence>
<evidence type="ECO:0000256" key="2">
    <source>
        <dbReference type="ARBA" id="ARBA00004123"/>
    </source>
</evidence>
<dbReference type="GO" id="GO:0005737">
    <property type="term" value="C:cytoplasm"/>
    <property type="evidence" value="ECO:0007669"/>
    <property type="project" value="UniProtKB-SubCell"/>
</dbReference>
<evidence type="ECO:0000313" key="12">
    <source>
        <dbReference type="RefSeq" id="XP_028153333.1"/>
    </source>
</evidence>
<accession>A0A6P7H6I9</accession>
<dbReference type="RefSeq" id="XP_028153333.1">
    <property type="nucleotide sequence ID" value="XM_028297532.1"/>
</dbReference>
<dbReference type="GO" id="GO:0003723">
    <property type="term" value="F:RNA binding"/>
    <property type="evidence" value="ECO:0007669"/>
    <property type="project" value="UniProtKB-KW"/>
</dbReference>
<name>A0A6P7H6I9_DIAVI</name>
<keyword evidence="7" id="KW-0963">Cytoplasm</keyword>
<sequence length="356" mass="42431">MESPPHKCSDNPHAQLYKCKERKQSQHERRIKFLEDLKEKRTKCADENRQLCDTFFSKINAENCMDDSADQSTQISDTSLKEIENESSMNESAEIEETQCDESEEMDVETRKGYKKSIRFKLMLTEWFHEIPDDLEEDWIVKFCPEGKRMLLISMRKLTSFYNEKGKYVFKTRTKFPGGGNTNPRGTTVLDCIYNKYIKTFFILDCLYCNNIFTVPNEATFRFYWLKSKFDEKPEWSNCENSKYKFVLMDSFPAERALIQEKMFDVMKIRNKDVLYDGVVFYHKESEYTFGNTPLATWLHSFMLLEKLGIDIPEIYRKKIPTGYINAEHYIENRGMFGKHKWQERNEKKIKQLMEI</sequence>
<reference evidence="12" key="1">
    <citation type="submission" date="2025-08" db="UniProtKB">
        <authorList>
            <consortium name="RefSeq"/>
        </authorList>
    </citation>
    <scope>IDENTIFICATION</scope>
</reference>
<dbReference type="InterPro" id="IPR047857">
    <property type="entry name" value="Snurportin1_C"/>
</dbReference>
<comment type="function">
    <text evidence="1">Functions as an U snRNP-specific nuclear import adapter. Involved in the trimethylguanosine (m3G)-cap-dependent nuclear import of U snRNPs. Binds specifically to the terminal m3G-cap U snRNAs.</text>
</comment>
<dbReference type="InParanoid" id="A0A6P7H6I9"/>
<evidence type="ECO:0000256" key="8">
    <source>
        <dbReference type="ARBA" id="ARBA00022884"/>
    </source>
</evidence>